<dbReference type="AlphaFoldDB" id="A0A915JAK0"/>
<evidence type="ECO:0000313" key="2">
    <source>
        <dbReference type="WBParaSite" id="nRc.2.0.1.t22701-RA"/>
    </source>
</evidence>
<keyword evidence="1" id="KW-1185">Reference proteome</keyword>
<protein>
    <submittedName>
        <fullName evidence="2">Uncharacterized protein</fullName>
    </submittedName>
</protein>
<organism evidence="1 2">
    <name type="scientific">Romanomermis culicivorax</name>
    <name type="common">Nematode worm</name>
    <dbReference type="NCBI Taxonomy" id="13658"/>
    <lineage>
        <taxon>Eukaryota</taxon>
        <taxon>Metazoa</taxon>
        <taxon>Ecdysozoa</taxon>
        <taxon>Nematoda</taxon>
        <taxon>Enoplea</taxon>
        <taxon>Dorylaimia</taxon>
        <taxon>Mermithida</taxon>
        <taxon>Mermithoidea</taxon>
        <taxon>Mermithidae</taxon>
        <taxon>Romanomermis</taxon>
    </lineage>
</organism>
<proteinExistence type="predicted"/>
<name>A0A915JAK0_ROMCU</name>
<reference evidence="2" key="1">
    <citation type="submission" date="2022-11" db="UniProtKB">
        <authorList>
            <consortium name="WormBaseParasite"/>
        </authorList>
    </citation>
    <scope>IDENTIFICATION</scope>
</reference>
<accession>A0A915JAK0</accession>
<dbReference type="WBParaSite" id="nRc.2.0.1.t22701-RA">
    <property type="protein sequence ID" value="nRc.2.0.1.t22701-RA"/>
    <property type="gene ID" value="nRc.2.0.1.g22701"/>
</dbReference>
<sequence>MSELNISCTIDLVIICEDLIKKFVKVGFHGAMPLGRKTIMKVLEEVDEDNLENAVKSNFHKYAFFRAMQLKRYKNLDENLTITEAQLKMNRLFYNPTFQNEWTIAKNKRKKERKDILSSSKQMTINVKNITAMANDPQSSDGKFIMQFMYYKFHHKVEIIIEDNMHFEKDFYRHGVLPQDSYRHAQLLVYMKKLNA</sequence>
<evidence type="ECO:0000313" key="1">
    <source>
        <dbReference type="Proteomes" id="UP000887565"/>
    </source>
</evidence>
<dbReference type="Proteomes" id="UP000887565">
    <property type="component" value="Unplaced"/>
</dbReference>